<dbReference type="RefSeq" id="WP_182252495.1">
    <property type="nucleotide sequence ID" value="NZ_CP043732.1"/>
</dbReference>
<evidence type="ECO:0000313" key="1">
    <source>
        <dbReference type="EMBL" id="QMU97500.1"/>
    </source>
</evidence>
<dbReference type="EMBL" id="CP043732">
    <property type="protein sequence ID" value="QMU97500.1"/>
    <property type="molecule type" value="Genomic_DNA"/>
</dbReference>
<reference evidence="1 2" key="1">
    <citation type="journal article" date="2020" name="Front. Microbiol.">
        <title>Design of Bacterial Strain-Specific qPCR Assays Using NGS Data and Publicly Available Resources and Its Application to Track Biocontrol Strains.</title>
        <authorList>
            <person name="Hernandez I."/>
            <person name="Sant C."/>
            <person name="Martinez R."/>
            <person name="Fernandez C."/>
        </authorList>
    </citation>
    <scope>NUCLEOTIDE SEQUENCE [LARGE SCALE GENOMIC DNA]</scope>
    <source>
        <strain evidence="1 2">B24</strain>
    </source>
</reference>
<accession>A0A7D8A993</accession>
<organism evidence="1 2">
    <name type="scientific">Microbacterium esteraromaticum</name>
    <dbReference type="NCBI Taxonomy" id="57043"/>
    <lineage>
        <taxon>Bacteria</taxon>
        <taxon>Bacillati</taxon>
        <taxon>Actinomycetota</taxon>
        <taxon>Actinomycetes</taxon>
        <taxon>Micrococcales</taxon>
        <taxon>Microbacteriaceae</taxon>
        <taxon>Microbacterium</taxon>
    </lineage>
</organism>
<gene>
    <name evidence="1" type="ORF">FVO59_09910</name>
</gene>
<sequence length="254" mass="27498">MEPILLLAAELWWVAPAAAAGAGATGYAIVRRRGTVNGRRLGYDAARLELRRAQLDARAAADAARVARADAARVAAEKAAARADASAVASARRALREAQLASRAAVARVKVSRVRVSTERSAMAAGGMLPLERLRGRHDVLLARWMEYETDAARAIAFPAMSDGRQPATAAFLAALERARDARPRPDSRVTAEDFAAYRASIDDLERAFDVAERAARGEQVPSELPDALWDAARTIAMRTSDSVIAWTTRRRRQ</sequence>
<proteinExistence type="predicted"/>
<dbReference type="AlphaFoldDB" id="A0A7D8A993"/>
<name>A0A7D8A993_9MICO</name>
<evidence type="ECO:0000313" key="2">
    <source>
        <dbReference type="Proteomes" id="UP000515708"/>
    </source>
</evidence>
<protein>
    <submittedName>
        <fullName evidence="1">Uncharacterized protein</fullName>
    </submittedName>
</protein>
<dbReference type="Proteomes" id="UP000515708">
    <property type="component" value="Chromosome"/>
</dbReference>